<dbReference type="PATRIC" id="fig|38307.3.peg.1535"/>
<gene>
    <name evidence="4" type="primary">mtnC</name>
    <name evidence="5" type="ORF">A0123_01496</name>
</gene>
<dbReference type="SFLD" id="SFLDG01133">
    <property type="entry name" value="C1.5.4:_Enolase-phosphatase_Li"/>
    <property type="match status" value="1"/>
</dbReference>
<dbReference type="SFLD" id="SFLDF00044">
    <property type="entry name" value="enolase-phosphatase"/>
    <property type="match status" value="1"/>
</dbReference>
<evidence type="ECO:0000256" key="3">
    <source>
        <dbReference type="ARBA" id="ARBA00023167"/>
    </source>
</evidence>
<evidence type="ECO:0000313" key="5">
    <source>
        <dbReference type="EMBL" id="OAJ67857.1"/>
    </source>
</evidence>
<dbReference type="UniPathway" id="UPA00904">
    <property type="reaction ID" value="UER00876"/>
</dbReference>
<keyword evidence="3 4" id="KW-0486">Methionine biosynthesis</keyword>
<dbReference type="InterPro" id="IPR023214">
    <property type="entry name" value="HAD_sf"/>
</dbReference>
<dbReference type="SUPFAM" id="SSF56784">
    <property type="entry name" value="HAD-like"/>
    <property type="match status" value="1"/>
</dbReference>
<evidence type="ECO:0000313" key="6">
    <source>
        <dbReference type="Proteomes" id="UP000077786"/>
    </source>
</evidence>
<comment type="pathway">
    <text evidence="4">Amino-acid biosynthesis; L-methionine biosynthesis via salvage pathway; L-methionine from S-methyl-5-thio-alpha-D-ribose 1-phosphate: step 4/6.</text>
</comment>
<keyword evidence="4" id="KW-0479">Metal-binding</keyword>
<comment type="catalytic activity">
    <reaction evidence="4">
        <text>5-methylsulfanyl-2,3-dioxopentyl phosphate + H2O = 1,2-dihydroxy-5-(methylsulfanyl)pent-1-en-3-one + phosphate</text>
        <dbReference type="Rhea" id="RHEA:21700"/>
        <dbReference type="ChEBI" id="CHEBI:15377"/>
        <dbReference type="ChEBI" id="CHEBI:43474"/>
        <dbReference type="ChEBI" id="CHEBI:49252"/>
        <dbReference type="ChEBI" id="CHEBI:58828"/>
        <dbReference type="EC" id="3.1.3.77"/>
    </reaction>
</comment>
<name>A0A1B6VLL6_9PROT</name>
<comment type="similarity">
    <text evidence="4">Belongs to the HAD-like hydrolase superfamily. MasA/MtnC family.</text>
</comment>
<dbReference type="GO" id="GO:0043874">
    <property type="term" value="F:acireductone synthase activity"/>
    <property type="evidence" value="ECO:0007669"/>
    <property type="project" value="UniProtKB-EC"/>
</dbReference>
<dbReference type="Pfam" id="PF00702">
    <property type="entry name" value="Hydrolase"/>
    <property type="match status" value="1"/>
</dbReference>
<comment type="subunit">
    <text evidence="4">Monomer.</text>
</comment>
<comment type="function">
    <text evidence="4">Bifunctional enzyme that catalyzes the enolization of 2,3-diketo-5-methylthiopentyl-1-phosphate (DK-MTP-1-P) into the intermediate 2-hydroxy-3-keto-5-methylthiopentenyl-1-phosphate (HK-MTPenyl-1-P), which is then dephosphorylated to form the acireductone 1,2-dihydroxy-3-keto-5-methylthiopentene (DHK-MTPene).</text>
</comment>
<dbReference type="SFLD" id="SFLDG01129">
    <property type="entry name" value="C1.5:_HAD__Beta-PGM__Phosphata"/>
    <property type="match status" value="1"/>
</dbReference>
<dbReference type="Gene3D" id="1.10.720.60">
    <property type="match status" value="1"/>
</dbReference>
<dbReference type="PANTHER" id="PTHR20371:SF1">
    <property type="entry name" value="ENOLASE-PHOSPHATASE E1"/>
    <property type="match status" value="1"/>
</dbReference>
<protein>
    <recommendedName>
        <fullName evidence="4">Enolase-phosphatase E1</fullName>
        <ecNumber evidence="4">3.1.3.77</ecNumber>
    </recommendedName>
    <alternativeName>
        <fullName evidence="4">2,3-diketo-5-methylthio-1-phosphopentane phosphatase</fullName>
    </alternativeName>
</protein>
<keyword evidence="2 4" id="KW-0378">Hydrolase</keyword>
<dbReference type="InterPro" id="IPR006439">
    <property type="entry name" value="HAD-SF_hydro_IA"/>
</dbReference>
<dbReference type="RefSeq" id="WP_064274249.1">
    <property type="nucleotide sequence ID" value="NZ_LUTU01000006.1"/>
</dbReference>
<dbReference type="EMBL" id="LUTU01000006">
    <property type="protein sequence ID" value="OAJ67857.1"/>
    <property type="molecule type" value="Genomic_DNA"/>
</dbReference>
<dbReference type="GO" id="GO:0043716">
    <property type="term" value="F:2-hydroxy-3-keto-5-methylthiopentenyl-1-phosphate phosphatase activity"/>
    <property type="evidence" value="ECO:0007669"/>
    <property type="project" value="UniProtKB-UniRule"/>
</dbReference>
<dbReference type="GO" id="GO:0043715">
    <property type="term" value="F:2,3-diketo-5-methylthiopentyl-1-phosphate enolase activity"/>
    <property type="evidence" value="ECO:0007669"/>
    <property type="project" value="UniProtKB-UniRule"/>
</dbReference>
<reference evidence="5 6" key="1">
    <citation type="submission" date="2016-03" db="EMBL/GenBank/DDBJ databases">
        <title>Draft genome sequence of Gluconobacter cerinus strain CECT 9110.</title>
        <authorList>
            <person name="Sainz F."/>
            <person name="Mas A."/>
            <person name="Torija M.J."/>
        </authorList>
    </citation>
    <scope>NUCLEOTIDE SEQUENCE [LARGE SCALE GENOMIC DNA]</scope>
    <source>
        <strain evidence="5 6">CECT 9110</strain>
    </source>
</reference>
<evidence type="ECO:0000256" key="2">
    <source>
        <dbReference type="ARBA" id="ARBA00022801"/>
    </source>
</evidence>
<dbReference type="AlphaFoldDB" id="A0A1B6VLL6"/>
<dbReference type="Proteomes" id="UP000077786">
    <property type="component" value="Unassembled WGS sequence"/>
</dbReference>
<dbReference type="PANTHER" id="PTHR20371">
    <property type="entry name" value="ENOLASE-PHOSPHATASE E1"/>
    <property type="match status" value="1"/>
</dbReference>
<evidence type="ECO:0000256" key="4">
    <source>
        <dbReference type="HAMAP-Rule" id="MF_01681"/>
    </source>
</evidence>
<dbReference type="SFLD" id="SFLDS00003">
    <property type="entry name" value="Haloacid_Dehalogenase"/>
    <property type="match status" value="1"/>
</dbReference>
<dbReference type="InterPro" id="IPR036412">
    <property type="entry name" value="HAD-like_sf"/>
</dbReference>
<dbReference type="NCBIfam" id="TIGR01691">
    <property type="entry name" value="enolase-ppase"/>
    <property type="match status" value="1"/>
</dbReference>
<dbReference type="CDD" id="cd01629">
    <property type="entry name" value="HAD_EP"/>
    <property type="match status" value="1"/>
</dbReference>
<dbReference type="GO" id="GO:0000287">
    <property type="term" value="F:magnesium ion binding"/>
    <property type="evidence" value="ECO:0007669"/>
    <property type="project" value="UniProtKB-UniRule"/>
</dbReference>
<dbReference type="InterPro" id="IPR023943">
    <property type="entry name" value="Enolase-ppase_E1"/>
</dbReference>
<comment type="pathway">
    <text evidence="4">Amino-acid biosynthesis; L-methionine biosynthesis via salvage pathway; L-methionine from S-methyl-5-thio-alpha-D-ribose 1-phosphate: step 3/6.</text>
</comment>
<keyword evidence="4" id="KW-0460">Magnesium</keyword>
<keyword evidence="1 4" id="KW-0028">Amino-acid biosynthesis</keyword>
<organism evidence="5 6">
    <name type="scientific">Gluconobacter cerinus</name>
    <dbReference type="NCBI Taxonomy" id="38307"/>
    <lineage>
        <taxon>Bacteria</taxon>
        <taxon>Pseudomonadati</taxon>
        <taxon>Pseudomonadota</taxon>
        <taxon>Alphaproteobacteria</taxon>
        <taxon>Acetobacterales</taxon>
        <taxon>Acetobacteraceae</taxon>
        <taxon>Gluconobacter</taxon>
    </lineage>
</organism>
<dbReference type="Gene3D" id="3.40.50.1000">
    <property type="entry name" value="HAD superfamily/HAD-like"/>
    <property type="match status" value="1"/>
</dbReference>
<dbReference type="GO" id="GO:0019509">
    <property type="term" value="P:L-methionine salvage from methylthioadenosine"/>
    <property type="evidence" value="ECO:0007669"/>
    <property type="project" value="UniProtKB-UniRule"/>
</dbReference>
<dbReference type="OrthoDB" id="9797416at2"/>
<dbReference type="PRINTS" id="PR00413">
    <property type="entry name" value="HADHALOGNASE"/>
</dbReference>
<sequence>MIRLVLLDIEGTTLPISFVRDVMFPYAAKALPALIEDHTNPQVVAARADIAISHPGEDPLKVCQDWMAKDEKAAPLKTLQGITWRQGFEDGTLRADLYKDVPPALKAWSEGGLRLAVYSSGSIPSQKLLYGYTEQGDLTSLFDGFFDLSTGGKKDAASYTKIAAACGLNPEDILFLSDIGAELDAALEAGLQVCQLVRPQDQTVPHEGVPHATDLNDVTQKFSLPA</sequence>
<comment type="cofactor">
    <cofactor evidence="4">
        <name>Mg(2+)</name>
        <dbReference type="ChEBI" id="CHEBI:18420"/>
    </cofactor>
    <text evidence="4">Binds 1 Mg(2+) ion per subunit.</text>
</comment>
<proteinExistence type="inferred from homology"/>
<evidence type="ECO:0000256" key="1">
    <source>
        <dbReference type="ARBA" id="ARBA00022605"/>
    </source>
</evidence>
<comment type="caution">
    <text evidence="5">The sequence shown here is derived from an EMBL/GenBank/DDBJ whole genome shotgun (WGS) entry which is preliminary data.</text>
</comment>
<dbReference type="EC" id="3.1.3.77" evidence="4"/>
<dbReference type="HAMAP" id="MF_01681">
    <property type="entry name" value="Salvage_MtnC"/>
    <property type="match status" value="1"/>
</dbReference>
<accession>A0A1B6VLL6</accession>